<evidence type="ECO:0000313" key="1">
    <source>
        <dbReference type="EMBL" id="VEL37691.1"/>
    </source>
</evidence>
<dbReference type="AlphaFoldDB" id="A0A448XIT8"/>
<name>A0A448XIT8_9PLAT</name>
<keyword evidence="2" id="KW-1185">Reference proteome</keyword>
<gene>
    <name evidence="1" type="ORF">PXEA_LOCUS31131</name>
</gene>
<protein>
    <submittedName>
        <fullName evidence="1">Uncharacterized protein</fullName>
    </submittedName>
</protein>
<comment type="caution">
    <text evidence="1">The sequence shown here is derived from an EMBL/GenBank/DDBJ whole genome shotgun (WGS) entry which is preliminary data.</text>
</comment>
<evidence type="ECO:0000313" key="2">
    <source>
        <dbReference type="Proteomes" id="UP000784294"/>
    </source>
</evidence>
<proteinExistence type="predicted"/>
<accession>A0A448XIT8</accession>
<organism evidence="1 2">
    <name type="scientific">Protopolystoma xenopodis</name>
    <dbReference type="NCBI Taxonomy" id="117903"/>
    <lineage>
        <taxon>Eukaryota</taxon>
        <taxon>Metazoa</taxon>
        <taxon>Spiralia</taxon>
        <taxon>Lophotrochozoa</taxon>
        <taxon>Platyhelminthes</taxon>
        <taxon>Monogenea</taxon>
        <taxon>Polyopisthocotylea</taxon>
        <taxon>Polystomatidea</taxon>
        <taxon>Polystomatidae</taxon>
        <taxon>Protopolystoma</taxon>
    </lineage>
</organism>
<reference evidence="1" key="1">
    <citation type="submission" date="2018-11" db="EMBL/GenBank/DDBJ databases">
        <authorList>
            <consortium name="Pathogen Informatics"/>
        </authorList>
    </citation>
    <scope>NUCLEOTIDE SEQUENCE</scope>
</reference>
<sequence>MSSLTDPKSLSPLRVVFSRSIWSWFLFHGTGLHGTARRLPGSRHLKLCIRLHVTARHIHYVSPQLLRYSHLSFLCHQKDSGQVSRVISPRVRTQRIQLLLLAPGAGSKTIHPDSSGPFYLEFTRLLLLSAN</sequence>
<dbReference type="EMBL" id="CAAALY010255718">
    <property type="protein sequence ID" value="VEL37691.1"/>
    <property type="molecule type" value="Genomic_DNA"/>
</dbReference>
<dbReference type="Proteomes" id="UP000784294">
    <property type="component" value="Unassembled WGS sequence"/>
</dbReference>